<dbReference type="PROSITE" id="PS51257">
    <property type="entry name" value="PROKAR_LIPOPROTEIN"/>
    <property type="match status" value="1"/>
</dbReference>
<sequence>MKPKFAPVVILLGMMTGCTSVTSTLLNRIETDELIGNSNGVPKKHCETRPYKGVPITMRVPTHVDIAIYEKIYFSLEDATLRPLFSENRHLGLVTDLIYTDKVFTVDVKRPAAGTSDYKMEFGEKNDLNDNRQYFKTLENKIVDETIKDVTGAINTIFEAIPTATRTGTDNGPPPAVLYFTEDRMVAWKRFDIDTIDFEDQVACFVAQHMNNCHRCATDVFEGAIISASNDAGPNDDGILSLPQDMVSRRIESDQYAPTQLLE</sequence>
<evidence type="ECO:0000313" key="2">
    <source>
        <dbReference type="Proteomes" id="UP000318053"/>
    </source>
</evidence>
<evidence type="ECO:0008006" key="3">
    <source>
        <dbReference type="Google" id="ProtNLM"/>
    </source>
</evidence>
<evidence type="ECO:0000313" key="1">
    <source>
        <dbReference type="EMBL" id="TWT55971.1"/>
    </source>
</evidence>
<dbReference type="RefSeq" id="WP_146393497.1">
    <property type="nucleotide sequence ID" value="NZ_SJPK01000019.1"/>
</dbReference>
<dbReference type="AlphaFoldDB" id="A0A5C5X103"/>
<dbReference type="EMBL" id="SJPK01000019">
    <property type="protein sequence ID" value="TWT55971.1"/>
    <property type="molecule type" value="Genomic_DNA"/>
</dbReference>
<reference evidence="1 2" key="1">
    <citation type="submission" date="2019-02" db="EMBL/GenBank/DDBJ databases">
        <title>Deep-cultivation of Planctomycetes and their phenomic and genomic characterization uncovers novel biology.</title>
        <authorList>
            <person name="Wiegand S."/>
            <person name="Jogler M."/>
            <person name="Boedeker C."/>
            <person name="Pinto D."/>
            <person name="Vollmers J."/>
            <person name="Rivas-Marin E."/>
            <person name="Kohn T."/>
            <person name="Peeters S.H."/>
            <person name="Heuer A."/>
            <person name="Rast P."/>
            <person name="Oberbeckmann S."/>
            <person name="Bunk B."/>
            <person name="Jeske O."/>
            <person name="Meyerdierks A."/>
            <person name="Storesund J.E."/>
            <person name="Kallscheuer N."/>
            <person name="Luecker S."/>
            <person name="Lage O.M."/>
            <person name="Pohl T."/>
            <person name="Merkel B.J."/>
            <person name="Hornburger P."/>
            <person name="Mueller R.-W."/>
            <person name="Bruemmer F."/>
            <person name="Labrenz M."/>
            <person name="Spormann A.M."/>
            <person name="Op Den Camp H."/>
            <person name="Overmann J."/>
            <person name="Amann R."/>
            <person name="Jetten M.S.M."/>
            <person name="Mascher T."/>
            <person name="Medema M.H."/>
            <person name="Devos D.P."/>
            <person name="Kaster A.-K."/>
            <person name="Ovreas L."/>
            <person name="Rohde M."/>
            <person name="Galperin M.Y."/>
            <person name="Jogler C."/>
        </authorList>
    </citation>
    <scope>NUCLEOTIDE SEQUENCE [LARGE SCALE GENOMIC DNA]</scope>
    <source>
        <strain evidence="1 2">CA85</strain>
    </source>
</reference>
<dbReference type="OrthoDB" id="286122at2"/>
<protein>
    <recommendedName>
        <fullName evidence="3">Lipoprotein</fullName>
    </recommendedName>
</protein>
<comment type="caution">
    <text evidence="1">The sequence shown here is derived from an EMBL/GenBank/DDBJ whole genome shotgun (WGS) entry which is preliminary data.</text>
</comment>
<organism evidence="1 2">
    <name type="scientific">Allorhodopirellula solitaria</name>
    <dbReference type="NCBI Taxonomy" id="2527987"/>
    <lineage>
        <taxon>Bacteria</taxon>
        <taxon>Pseudomonadati</taxon>
        <taxon>Planctomycetota</taxon>
        <taxon>Planctomycetia</taxon>
        <taxon>Pirellulales</taxon>
        <taxon>Pirellulaceae</taxon>
        <taxon>Allorhodopirellula</taxon>
    </lineage>
</organism>
<keyword evidence="2" id="KW-1185">Reference proteome</keyword>
<gene>
    <name evidence="1" type="ORF">CA85_46790</name>
</gene>
<dbReference type="Proteomes" id="UP000318053">
    <property type="component" value="Unassembled WGS sequence"/>
</dbReference>
<name>A0A5C5X103_9BACT</name>
<proteinExistence type="predicted"/>
<accession>A0A5C5X103</accession>